<keyword evidence="3" id="KW-1185">Reference proteome</keyword>
<dbReference type="AlphaFoldDB" id="A0A507R6R6"/>
<evidence type="ECO:0000256" key="1">
    <source>
        <dbReference type="SAM" id="MobiDB-lite"/>
    </source>
</evidence>
<evidence type="ECO:0008006" key="4">
    <source>
        <dbReference type="Google" id="ProtNLM"/>
    </source>
</evidence>
<dbReference type="InterPro" id="IPR036181">
    <property type="entry name" value="MIT_dom_sf"/>
</dbReference>
<evidence type="ECO:0000313" key="3">
    <source>
        <dbReference type="Proteomes" id="UP000319663"/>
    </source>
</evidence>
<name>A0A507R6R6_MONPU</name>
<protein>
    <recommendedName>
        <fullName evidence="4">MIT domain-containing protein</fullName>
    </recommendedName>
</protein>
<feature type="region of interest" description="Disordered" evidence="1">
    <location>
        <begin position="324"/>
        <end position="343"/>
    </location>
</feature>
<proteinExistence type="predicted"/>
<dbReference type="STRING" id="5098.A0A507R6R6"/>
<comment type="caution">
    <text evidence="2">The sequence shown here is derived from an EMBL/GenBank/DDBJ whole genome shotgun (WGS) entry which is preliminary data.</text>
</comment>
<dbReference type="Proteomes" id="UP000319663">
    <property type="component" value="Unassembled WGS sequence"/>
</dbReference>
<dbReference type="EMBL" id="VIFY01000001">
    <property type="protein sequence ID" value="TQB77501.1"/>
    <property type="molecule type" value="Genomic_DNA"/>
</dbReference>
<dbReference type="Gene3D" id="1.20.58.80">
    <property type="entry name" value="Phosphotransferase system, lactose/cellobiose-type IIA subunit"/>
    <property type="match status" value="1"/>
</dbReference>
<dbReference type="SUPFAM" id="SSF116846">
    <property type="entry name" value="MIT domain"/>
    <property type="match status" value="1"/>
</dbReference>
<organism evidence="2 3">
    <name type="scientific">Monascus purpureus</name>
    <name type="common">Red mold</name>
    <name type="synonym">Monascus anka</name>
    <dbReference type="NCBI Taxonomy" id="5098"/>
    <lineage>
        <taxon>Eukaryota</taxon>
        <taxon>Fungi</taxon>
        <taxon>Dikarya</taxon>
        <taxon>Ascomycota</taxon>
        <taxon>Pezizomycotina</taxon>
        <taxon>Eurotiomycetes</taxon>
        <taxon>Eurotiomycetidae</taxon>
        <taxon>Eurotiales</taxon>
        <taxon>Aspergillaceae</taxon>
        <taxon>Monascus</taxon>
    </lineage>
</organism>
<evidence type="ECO:0000313" key="2">
    <source>
        <dbReference type="EMBL" id="TQB77501.1"/>
    </source>
</evidence>
<sequence length="411" mass="46056">MAGQIGKEIYKLSARPFILEREGNYEEAIKVYKDAIEALDTTAKKYKKGSMPKINRKMFERQVQVHRERLAYLEELKQKGTFENIIRPPTILDAMEELEEQEGDGQLTLSQVRWTSSDIICIADPIILQIRRDLHSHQKDADQKDSEVPSHLKPFVNVADSSQIPFFTPTLPSTAEPVTYRISNSSELVALGKRSHWIFVKDSTNTHVLYALQAVWSDEAPIVEAILRRAGEFLPQVGAVTVRLRKTRGGSFRLVTSTIPDIGTIVEIPDGEARRKDWSPRRFQYGGRNFVWKSGRADGKRADGGVFRSFAWETLYETKRVWPKSGSKTGKMEDETAGPRLCWGEKGRENGALSSIHMVGGLDMQFREHLLAAQLARLVRCSLPPKKEEPPAAGALETVSAGLGLLSLLAG</sequence>
<reference evidence="2 3" key="1">
    <citation type="submission" date="2019-06" db="EMBL/GenBank/DDBJ databases">
        <title>Wine fermentation using esterase from Monascus purpureus.</title>
        <authorList>
            <person name="Geng C."/>
            <person name="Zhang Y."/>
        </authorList>
    </citation>
    <scope>NUCLEOTIDE SEQUENCE [LARGE SCALE GENOMIC DNA]</scope>
    <source>
        <strain evidence="2">HQ1</strain>
    </source>
</reference>
<gene>
    <name evidence="2" type="ORF">MPDQ_000041</name>
</gene>
<accession>A0A507R6R6</accession>